<proteinExistence type="predicted"/>
<evidence type="ECO:0000256" key="1">
    <source>
        <dbReference type="SAM" id="SignalP"/>
    </source>
</evidence>
<feature type="non-terminal residue" evidence="2">
    <location>
        <position position="1"/>
    </location>
</feature>
<accession>A0ABN8PX35</accession>
<keyword evidence="3" id="KW-1185">Reference proteome</keyword>
<keyword evidence="1" id="KW-0732">Signal</keyword>
<reference evidence="2 3" key="1">
    <citation type="submission" date="2022-05" db="EMBL/GenBank/DDBJ databases">
        <authorList>
            <consortium name="Genoscope - CEA"/>
            <person name="William W."/>
        </authorList>
    </citation>
    <scope>NUCLEOTIDE SEQUENCE [LARGE SCALE GENOMIC DNA]</scope>
</reference>
<protein>
    <recommendedName>
        <fullName evidence="4">HAT C-terminal dimerisation domain-containing protein</fullName>
    </recommendedName>
</protein>
<feature type="signal peptide" evidence="1">
    <location>
        <begin position="1"/>
        <end position="20"/>
    </location>
</feature>
<dbReference type="EMBL" id="CALNXK010000094">
    <property type="protein sequence ID" value="CAH3152694.1"/>
    <property type="molecule type" value="Genomic_DNA"/>
</dbReference>
<sequence length="73" mass="8111">QIFLAIHKIVTILLTTPVGSIICERSFSALRQFNISNSGLLWNRSTTNEGRLSARGLGMLLVSSFNVGRNTYR</sequence>
<evidence type="ECO:0008006" key="4">
    <source>
        <dbReference type="Google" id="ProtNLM"/>
    </source>
</evidence>
<evidence type="ECO:0000313" key="3">
    <source>
        <dbReference type="Proteomes" id="UP001159405"/>
    </source>
</evidence>
<gene>
    <name evidence="2" type="ORF">PLOB_00049221</name>
</gene>
<organism evidence="2 3">
    <name type="scientific">Porites lobata</name>
    <dbReference type="NCBI Taxonomy" id="104759"/>
    <lineage>
        <taxon>Eukaryota</taxon>
        <taxon>Metazoa</taxon>
        <taxon>Cnidaria</taxon>
        <taxon>Anthozoa</taxon>
        <taxon>Hexacorallia</taxon>
        <taxon>Scleractinia</taxon>
        <taxon>Fungiina</taxon>
        <taxon>Poritidae</taxon>
        <taxon>Porites</taxon>
    </lineage>
</organism>
<feature type="chain" id="PRO_5046925386" description="HAT C-terminal dimerisation domain-containing protein" evidence="1">
    <location>
        <begin position="21"/>
        <end position="73"/>
    </location>
</feature>
<feature type="non-terminal residue" evidence="2">
    <location>
        <position position="73"/>
    </location>
</feature>
<comment type="caution">
    <text evidence="2">The sequence shown here is derived from an EMBL/GenBank/DDBJ whole genome shotgun (WGS) entry which is preliminary data.</text>
</comment>
<evidence type="ECO:0000313" key="2">
    <source>
        <dbReference type="EMBL" id="CAH3152694.1"/>
    </source>
</evidence>
<dbReference type="Proteomes" id="UP001159405">
    <property type="component" value="Unassembled WGS sequence"/>
</dbReference>
<name>A0ABN8PX35_9CNID</name>